<dbReference type="RefSeq" id="WP_023574734.1">
    <property type="nucleotide sequence ID" value="NZ_AVCS01000028.1"/>
</dbReference>
<dbReference type="OrthoDB" id="9815897at2"/>
<evidence type="ECO:0000313" key="2">
    <source>
        <dbReference type="EMBL" id="KGO95906.1"/>
    </source>
</evidence>
<proteinExistence type="predicted"/>
<name>V6S0P1_9FLAO</name>
<evidence type="ECO:0000256" key="1">
    <source>
        <dbReference type="SAM" id="Phobius"/>
    </source>
</evidence>
<keyword evidence="1" id="KW-0812">Transmembrane</keyword>
<keyword evidence="3" id="KW-1185">Reference proteome</keyword>
<dbReference type="AlphaFoldDB" id="V6S0P1"/>
<dbReference type="PATRIC" id="fig|1107311.3.peg.2740"/>
<comment type="caution">
    <text evidence="2">The sequence shown here is derived from an EMBL/GenBank/DDBJ whole genome shotgun (WGS) entry which is preliminary data.</text>
</comment>
<dbReference type="STRING" id="1107311.Q767_09505"/>
<accession>V6S0P1</accession>
<dbReference type="Proteomes" id="UP000030149">
    <property type="component" value="Unassembled WGS sequence"/>
</dbReference>
<dbReference type="EMBL" id="JRLZ01000008">
    <property type="protein sequence ID" value="KGO95906.1"/>
    <property type="molecule type" value="Genomic_DNA"/>
</dbReference>
<keyword evidence="1" id="KW-0472">Membrane</keyword>
<gene>
    <name evidence="2" type="ORF">Q767_09505</name>
</gene>
<keyword evidence="1" id="KW-1133">Transmembrane helix</keyword>
<dbReference type="eggNOG" id="ENOG5032Y6U">
    <property type="taxonomic scope" value="Bacteria"/>
</dbReference>
<evidence type="ECO:0008006" key="4">
    <source>
        <dbReference type="Google" id="ProtNLM"/>
    </source>
</evidence>
<reference evidence="3" key="1">
    <citation type="submission" date="2013-09" db="EMBL/GenBank/DDBJ databases">
        <authorList>
            <person name="Zeng Z."/>
            <person name="Chen C."/>
        </authorList>
    </citation>
    <scope>NUCLEOTIDE SEQUENCE [LARGE SCALE GENOMIC DNA]</scope>
    <source>
        <strain evidence="3">DK69</strain>
    </source>
</reference>
<sequence>MEEYMLPCLSKKFLGIECFGCGTQRALVLVFKGEFTAAFKMFPAIYTLLFFLGLIGISFIDKSRNYHKPIITLAIANAIIMVVSYFIKHFYI</sequence>
<protein>
    <recommendedName>
        <fullName evidence="4">DUF2752 domain-containing protein</fullName>
    </recommendedName>
</protein>
<organism evidence="2 3">
    <name type="scientific">Flavobacterium enshiense DK69</name>
    <dbReference type="NCBI Taxonomy" id="1107311"/>
    <lineage>
        <taxon>Bacteria</taxon>
        <taxon>Pseudomonadati</taxon>
        <taxon>Bacteroidota</taxon>
        <taxon>Flavobacteriia</taxon>
        <taxon>Flavobacteriales</taxon>
        <taxon>Flavobacteriaceae</taxon>
        <taxon>Flavobacterium</taxon>
    </lineage>
</organism>
<reference evidence="2 3" key="2">
    <citation type="journal article" date="2015" name="Stand. Genomic Sci.">
        <title>High quality draft genomic sequence of Flavobacterium enshiense DK69(T) and comparison among Flavobacterium genomes.</title>
        <authorList>
            <person name="Zeng Z."/>
            <person name="Chen C."/>
            <person name="Du H."/>
            <person name="Wang G."/>
            <person name="Li M."/>
        </authorList>
    </citation>
    <scope>NUCLEOTIDE SEQUENCE [LARGE SCALE GENOMIC DNA]</scope>
    <source>
        <strain evidence="2 3">DK69</strain>
    </source>
</reference>
<feature type="transmembrane region" description="Helical" evidence="1">
    <location>
        <begin position="69"/>
        <end position="87"/>
    </location>
</feature>
<dbReference type="InterPro" id="IPR021215">
    <property type="entry name" value="DUF2752"/>
</dbReference>
<feature type="transmembrane region" description="Helical" evidence="1">
    <location>
        <begin position="37"/>
        <end position="57"/>
    </location>
</feature>
<evidence type="ECO:0000313" key="3">
    <source>
        <dbReference type="Proteomes" id="UP000030149"/>
    </source>
</evidence>
<dbReference type="Pfam" id="PF10825">
    <property type="entry name" value="DUF2752"/>
    <property type="match status" value="1"/>
</dbReference>